<evidence type="ECO:0000313" key="1">
    <source>
        <dbReference type="EMBL" id="AMM34124.1"/>
    </source>
</evidence>
<proteinExistence type="predicted"/>
<organism evidence="1 2">
    <name type="scientific">Sinomonas atrocyanea</name>
    <dbReference type="NCBI Taxonomy" id="37927"/>
    <lineage>
        <taxon>Bacteria</taxon>
        <taxon>Bacillati</taxon>
        <taxon>Actinomycetota</taxon>
        <taxon>Actinomycetes</taxon>
        <taxon>Micrococcales</taxon>
        <taxon>Micrococcaceae</taxon>
        <taxon>Sinomonas</taxon>
    </lineage>
</organism>
<evidence type="ECO:0000313" key="2">
    <source>
        <dbReference type="Proteomes" id="UP000070134"/>
    </source>
</evidence>
<gene>
    <name evidence="1" type="ORF">SA2016_3464</name>
</gene>
<sequence length="74" mass="8452">MKRTSALKTNSGRGQREDWSRLIGRTVEVWLEGQLVATGEVEQATADDSVLWLAPWGVQRRKLYDKWGGYSVWA</sequence>
<accession>A0A127A5S1</accession>
<dbReference type="Proteomes" id="UP000070134">
    <property type="component" value="Chromosome"/>
</dbReference>
<dbReference type="KEGG" id="satk:SA2016_3464"/>
<dbReference type="STRING" id="37927.SA2016_3464"/>
<name>A0A127A5S1_9MICC</name>
<reference evidence="1 2" key="1">
    <citation type="submission" date="2016-02" db="EMBL/GenBank/DDBJ databases">
        <title>Complete genome of Sinomonas atrocyanea KCTC 3377.</title>
        <authorList>
            <person name="Kim K.M."/>
        </authorList>
    </citation>
    <scope>NUCLEOTIDE SEQUENCE [LARGE SCALE GENOMIC DNA]</scope>
    <source>
        <strain evidence="1 2">KCTC 3377</strain>
    </source>
</reference>
<dbReference type="OrthoDB" id="4948884at2"/>
<protein>
    <submittedName>
        <fullName evidence="1">Uncharacterized protein</fullName>
    </submittedName>
</protein>
<dbReference type="EMBL" id="CP014518">
    <property type="protein sequence ID" value="AMM34124.1"/>
    <property type="molecule type" value="Genomic_DNA"/>
</dbReference>
<keyword evidence="2" id="KW-1185">Reference proteome</keyword>
<dbReference type="RefSeq" id="WP_066500437.1">
    <property type="nucleotide sequence ID" value="NZ_BJMO01000038.1"/>
</dbReference>
<dbReference type="AlphaFoldDB" id="A0A127A5S1"/>